<protein>
    <submittedName>
        <fullName evidence="1">Uncharacterized protein</fullName>
    </submittedName>
</protein>
<dbReference type="Proteomes" id="UP000824890">
    <property type="component" value="Unassembled WGS sequence"/>
</dbReference>
<evidence type="ECO:0000313" key="2">
    <source>
        <dbReference type="Proteomes" id="UP000824890"/>
    </source>
</evidence>
<proteinExistence type="predicted"/>
<name>A0ABQ8DB06_BRANA</name>
<accession>A0ABQ8DB06</accession>
<organism evidence="1 2">
    <name type="scientific">Brassica napus</name>
    <name type="common">Rape</name>
    <dbReference type="NCBI Taxonomy" id="3708"/>
    <lineage>
        <taxon>Eukaryota</taxon>
        <taxon>Viridiplantae</taxon>
        <taxon>Streptophyta</taxon>
        <taxon>Embryophyta</taxon>
        <taxon>Tracheophyta</taxon>
        <taxon>Spermatophyta</taxon>
        <taxon>Magnoliopsida</taxon>
        <taxon>eudicotyledons</taxon>
        <taxon>Gunneridae</taxon>
        <taxon>Pentapetalae</taxon>
        <taxon>rosids</taxon>
        <taxon>malvids</taxon>
        <taxon>Brassicales</taxon>
        <taxon>Brassicaceae</taxon>
        <taxon>Brassiceae</taxon>
        <taxon>Brassica</taxon>
    </lineage>
</organism>
<dbReference type="EMBL" id="JAGKQM010000005">
    <property type="protein sequence ID" value="KAH0926564.1"/>
    <property type="molecule type" value="Genomic_DNA"/>
</dbReference>
<reference evidence="1 2" key="1">
    <citation type="submission" date="2021-05" db="EMBL/GenBank/DDBJ databases">
        <title>Genome Assembly of Synthetic Allotetraploid Brassica napus Reveals Homoeologous Exchanges between Subgenomes.</title>
        <authorList>
            <person name="Davis J.T."/>
        </authorList>
    </citation>
    <scope>NUCLEOTIDE SEQUENCE [LARGE SCALE GENOMIC DNA]</scope>
    <source>
        <strain evidence="2">cv. Da-Ae</strain>
        <tissue evidence="1">Seedling</tissue>
    </source>
</reference>
<comment type="caution">
    <text evidence="1">The sequence shown here is derived from an EMBL/GenBank/DDBJ whole genome shotgun (WGS) entry which is preliminary data.</text>
</comment>
<keyword evidence="2" id="KW-1185">Reference proteome</keyword>
<sequence>MGLSRAKRYGFNGQKDAMHGRRVLTLNQRITMLDQKDMMLGVYSGGLASLPGKTVGKCIEVGLRPKKVYDWTVHGHGLWGQSFAIVSREVVEASDRWEELAKDVPCE</sequence>
<gene>
    <name evidence="1" type="ORF">HID58_018820</name>
</gene>
<evidence type="ECO:0000313" key="1">
    <source>
        <dbReference type="EMBL" id="KAH0926564.1"/>
    </source>
</evidence>